<dbReference type="CDD" id="cd16409">
    <property type="entry name" value="ParB_N_like"/>
    <property type="match status" value="1"/>
</dbReference>
<evidence type="ECO:0000313" key="3">
    <source>
        <dbReference type="EMBL" id="NIA67902.1"/>
    </source>
</evidence>
<keyword evidence="4" id="KW-1185">Reference proteome</keyword>
<feature type="region of interest" description="Disordered" evidence="1">
    <location>
        <begin position="125"/>
        <end position="210"/>
    </location>
</feature>
<evidence type="ECO:0000259" key="2">
    <source>
        <dbReference type="SMART" id="SM00470"/>
    </source>
</evidence>
<dbReference type="PANTHER" id="PTHR33375:SF1">
    <property type="entry name" value="CHROMOSOME-PARTITIONING PROTEIN PARB-RELATED"/>
    <property type="match status" value="1"/>
</dbReference>
<dbReference type="InterPro" id="IPR003115">
    <property type="entry name" value="ParB_N"/>
</dbReference>
<dbReference type="Proteomes" id="UP000761264">
    <property type="component" value="Unassembled WGS sequence"/>
</dbReference>
<protein>
    <submittedName>
        <fullName evidence="3">ParB N-terminal domain-containing protein</fullName>
    </submittedName>
</protein>
<dbReference type="InterPro" id="IPR036086">
    <property type="entry name" value="ParB/Sulfiredoxin_sf"/>
</dbReference>
<dbReference type="AlphaFoldDB" id="A0A967C7A9"/>
<dbReference type="InterPro" id="IPR050336">
    <property type="entry name" value="Chromosome_partition/occlusion"/>
</dbReference>
<dbReference type="Gene3D" id="3.90.1530.10">
    <property type="entry name" value="Conserved hypothetical protein from pyrococcus furiosus pfu- 392566-001, ParB domain"/>
    <property type="match status" value="1"/>
</dbReference>
<feature type="domain" description="ParB-like N-terminal" evidence="2">
    <location>
        <begin position="6"/>
        <end position="104"/>
    </location>
</feature>
<dbReference type="GO" id="GO:0005694">
    <property type="term" value="C:chromosome"/>
    <property type="evidence" value="ECO:0007669"/>
    <property type="project" value="TreeGrafter"/>
</dbReference>
<dbReference type="SUPFAM" id="SSF110849">
    <property type="entry name" value="ParB/Sulfiredoxin"/>
    <property type="match status" value="1"/>
</dbReference>
<reference evidence="3" key="1">
    <citation type="submission" date="2020-03" db="EMBL/GenBank/DDBJ databases">
        <title>Genome of Pelagibius litoralis DSM 21314T.</title>
        <authorList>
            <person name="Wang G."/>
        </authorList>
    </citation>
    <scope>NUCLEOTIDE SEQUENCE</scope>
    <source>
        <strain evidence="3">DSM 21314</strain>
    </source>
</reference>
<evidence type="ECO:0000313" key="4">
    <source>
        <dbReference type="Proteomes" id="UP000761264"/>
    </source>
</evidence>
<name>A0A967C7A9_9PROT</name>
<dbReference type="Pfam" id="PF02195">
    <property type="entry name" value="ParB_N"/>
    <property type="match status" value="1"/>
</dbReference>
<dbReference type="GO" id="GO:0007059">
    <property type="term" value="P:chromosome segregation"/>
    <property type="evidence" value="ECO:0007669"/>
    <property type="project" value="TreeGrafter"/>
</dbReference>
<dbReference type="GO" id="GO:0045881">
    <property type="term" value="P:positive regulation of sporulation resulting in formation of a cellular spore"/>
    <property type="evidence" value="ECO:0007669"/>
    <property type="project" value="TreeGrafter"/>
</dbReference>
<evidence type="ECO:0000256" key="1">
    <source>
        <dbReference type="SAM" id="MobiDB-lite"/>
    </source>
</evidence>
<gene>
    <name evidence="3" type="ORF">HBA54_04790</name>
</gene>
<sequence length="312" mass="34513">MKTKIECLNVSHIQVIGERRPIDEAAVKVLVKSIEDLGLKTPPSVRYVDEMEIDGEHYVKVPVLVAGAHRLEAARRLGWGYIECLVQDGDDPLEAALWEVDENLARQDLTTDQKREHLKRRKELWEQQQAETGGTPCPTSLADGRRAAPQHQKGFAADTAEKTGMSKRQVNRLLAEPKPRPAPPPKTQAPDKSDAAEASPPVGPDDGYDKWADEMKAAWADAPPDAQQWFRDQIATHGIDHDFDPPQQGGAGVSQPFRIVLGFAGFCSANDPGKYAKHIPVDERNDVGELYASVKDWLETFIDALDAEGEDQ</sequence>
<dbReference type="PANTHER" id="PTHR33375">
    <property type="entry name" value="CHROMOSOME-PARTITIONING PROTEIN PARB-RELATED"/>
    <property type="match status" value="1"/>
</dbReference>
<accession>A0A967C7A9</accession>
<dbReference type="SMART" id="SM00470">
    <property type="entry name" value="ParB"/>
    <property type="match status" value="1"/>
</dbReference>
<proteinExistence type="predicted"/>
<dbReference type="RefSeq" id="WP_167221939.1">
    <property type="nucleotide sequence ID" value="NZ_JAAQPH010000003.1"/>
</dbReference>
<organism evidence="3 4">
    <name type="scientific">Pelagibius litoralis</name>
    <dbReference type="NCBI Taxonomy" id="374515"/>
    <lineage>
        <taxon>Bacteria</taxon>
        <taxon>Pseudomonadati</taxon>
        <taxon>Pseudomonadota</taxon>
        <taxon>Alphaproteobacteria</taxon>
        <taxon>Rhodospirillales</taxon>
        <taxon>Rhodovibrionaceae</taxon>
        <taxon>Pelagibius</taxon>
    </lineage>
</organism>
<dbReference type="EMBL" id="JAAQPH010000003">
    <property type="protein sequence ID" value="NIA67902.1"/>
    <property type="molecule type" value="Genomic_DNA"/>
</dbReference>
<comment type="caution">
    <text evidence="3">The sequence shown here is derived from an EMBL/GenBank/DDBJ whole genome shotgun (WGS) entry which is preliminary data.</text>
</comment>